<sequence>MTSGRFHLNGEASDPEQNTASTSAAAAAAAATTNTTGGVASATAGGTTEIRENEKIRTFVFTSRGNASNLPRNDRTHPAAATEPLEELEIKIPELLQSGYSFYTWPCAPILAWFLWERRHSLVGKRVLELGAGTALPGILAAKCGAQVVLTDNCILPKSLNHIRRSCAVNNLTPGQDIEVKGLSWGLLLNSVFSLGPLDLIIAADCFYDPSVFEDIIVTVSFLLDRNPTAKFIFTYQERSADWSIEALLKKWKLCALQINSDDIGKASGVDLLEILAGHTIHLIEITKET</sequence>
<evidence type="ECO:0000313" key="7">
    <source>
        <dbReference type="Proteomes" id="UP000037069"/>
    </source>
</evidence>
<comment type="caution">
    <text evidence="6">The sequence shown here is derived from an EMBL/GenBank/DDBJ whole genome shotgun (WGS) entry which is preliminary data.</text>
</comment>
<dbReference type="GO" id="GO:0005634">
    <property type="term" value="C:nucleus"/>
    <property type="evidence" value="ECO:0007669"/>
    <property type="project" value="TreeGrafter"/>
</dbReference>
<keyword evidence="7" id="KW-1185">Reference proteome</keyword>
<dbReference type="PANTHER" id="PTHR14614:SF164">
    <property type="entry name" value="HISTONE-ARGININE METHYLTRANSFERASE METTL23"/>
    <property type="match status" value="1"/>
</dbReference>
<keyword evidence="3" id="KW-0949">S-adenosyl-L-methionine</keyword>
<keyword evidence="1" id="KW-0489">Methyltransferase</keyword>
<dbReference type="InterPro" id="IPR029063">
    <property type="entry name" value="SAM-dependent_MTases_sf"/>
</dbReference>
<evidence type="ECO:0000256" key="3">
    <source>
        <dbReference type="ARBA" id="ARBA00022691"/>
    </source>
</evidence>
<gene>
    <name evidence="6" type="ORF">FF38_04727</name>
</gene>
<evidence type="ECO:0008006" key="8">
    <source>
        <dbReference type="Google" id="ProtNLM"/>
    </source>
</evidence>
<dbReference type="AlphaFoldDB" id="A0A0L0CPN5"/>
<evidence type="ECO:0000256" key="2">
    <source>
        <dbReference type="ARBA" id="ARBA00022679"/>
    </source>
</evidence>
<reference evidence="6 7" key="1">
    <citation type="journal article" date="2015" name="Nat. Commun.">
        <title>Lucilia cuprina genome unlocks parasitic fly biology to underpin future interventions.</title>
        <authorList>
            <person name="Anstead C.A."/>
            <person name="Korhonen P.K."/>
            <person name="Young N.D."/>
            <person name="Hall R.S."/>
            <person name="Jex A.R."/>
            <person name="Murali S.C."/>
            <person name="Hughes D.S."/>
            <person name="Lee S.F."/>
            <person name="Perry T."/>
            <person name="Stroehlein A.J."/>
            <person name="Ansell B.R."/>
            <person name="Breugelmans B."/>
            <person name="Hofmann A."/>
            <person name="Qu J."/>
            <person name="Dugan S."/>
            <person name="Lee S.L."/>
            <person name="Chao H."/>
            <person name="Dinh H."/>
            <person name="Han Y."/>
            <person name="Doddapaneni H.V."/>
            <person name="Worley K.C."/>
            <person name="Muzny D.M."/>
            <person name="Ioannidis P."/>
            <person name="Waterhouse R.M."/>
            <person name="Zdobnov E.M."/>
            <person name="James P.J."/>
            <person name="Bagnall N.H."/>
            <person name="Kotze A.C."/>
            <person name="Gibbs R.A."/>
            <person name="Richards S."/>
            <person name="Batterham P."/>
            <person name="Gasser R.B."/>
        </authorList>
    </citation>
    <scope>NUCLEOTIDE SEQUENCE [LARGE SCALE GENOMIC DNA]</scope>
    <source>
        <strain evidence="6 7">LS</strain>
        <tissue evidence="6">Full body</tissue>
    </source>
</reference>
<dbReference type="SUPFAM" id="SSF53335">
    <property type="entry name" value="S-adenosyl-L-methionine-dependent methyltransferases"/>
    <property type="match status" value="1"/>
</dbReference>
<keyword evidence="2" id="KW-0808">Transferase</keyword>
<dbReference type="GO" id="GO:0032259">
    <property type="term" value="P:methylation"/>
    <property type="evidence" value="ECO:0007669"/>
    <property type="project" value="UniProtKB-KW"/>
</dbReference>
<dbReference type="GO" id="GO:0008168">
    <property type="term" value="F:methyltransferase activity"/>
    <property type="evidence" value="ECO:0007669"/>
    <property type="project" value="UniProtKB-KW"/>
</dbReference>
<organism evidence="6 7">
    <name type="scientific">Lucilia cuprina</name>
    <name type="common">Green bottle fly</name>
    <name type="synonym">Australian sheep blowfly</name>
    <dbReference type="NCBI Taxonomy" id="7375"/>
    <lineage>
        <taxon>Eukaryota</taxon>
        <taxon>Metazoa</taxon>
        <taxon>Ecdysozoa</taxon>
        <taxon>Arthropoda</taxon>
        <taxon>Hexapoda</taxon>
        <taxon>Insecta</taxon>
        <taxon>Pterygota</taxon>
        <taxon>Neoptera</taxon>
        <taxon>Endopterygota</taxon>
        <taxon>Diptera</taxon>
        <taxon>Brachycera</taxon>
        <taxon>Muscomorpha</taxon>
        <taxon>Oestroidea</taxon>
        <taxon>Calliphoridae</taxon>
        <taxon>Luciliinae</taxon>
        <taxon>Lucilia</taxon>
    </lineage>
</organism>
<dbReference type="EMBL" id="JRES01000088">
    <property type="protein sequence ID" value="KNC34226.1"/>
    <property type="molecule type" value="Genomic_DNA"/>
</dbReference>
<accession>A0A0L0CPN5</accession>
<name>A0A0L0CPN5_LUCCU</name>
<feature type="region of interest" description="Disordered" evidence="5">
    <location>
        <begin position="1"/>
        <end position="27"/>
    </location>
</feature>
<protein>
    <recommendedName>
        <fullName evidence="8">Methyltransferase-like protein 23</fullName>
    </recommendedName>
</protein>
<dbReference type="GO" id="GO:0005737">
    <property type="term" value="C:cytoplasm"/>
    <property type="evidence" value="ECO:0007669"/>
    <property type="project" value="TreeGrafter"/>
</dbReference>
<proteinExistence type="inferred from homology"/>
<dbReference type="Gene3D" id="3.40.50.150">
    <property type="entry name" value="Vaccinia Virus protein VP39"/>
    <property type="match status" value="1"/>
</dbReference>
<dbReference type="InterPro" id="IPR019410">
    <property type="entry name" value="Methyltransf_16"/>
</dbReference>
<dbReference type="STRING" id="7375.A0A0L0CPN5"/>
<dbReference type="PANTHER" id="PTHR14614">
    <property type="entry name" value="HEPATOCELLULAR CARCINOMA-ASSOCIATED ANTIGEN"/>
    <property type="match status" value="1"/>
</dbReference>
<dbReference type="Pfam" id="PF10294">
    <property type="entry name" value="Methyltransf_16"/>
    <property type="match status" value="1"/>
</dbReference>
<dbReference type="Proteomes" id="UP000037069">
    <property type="component" value="Unassembled WGS sequence"/>
</dbReference>
<evidence type="ECO:0000313" key="6">
    <source>
        <dbReference type="EMBL" id="KNC34226.1"/>
    </source>
</evidence>
<evidence type="ECO:0000256" key="4">
    <source>
        <dbReference type="ARBA" id="ARBA00043988"/>
    </source>
</evidence>
<comment type="similarity">
    <text evidence="4">Belongs to the methyltransferase superfamily. METTL23 family.</text>
</comment>
<dbReference type="OMA" id="RADWSIE"/>
<evidence type="ECO:0000256" key="5">
    <source>
        <dbReference type="SAM" id="MobiDB-lite"/>
    </source>
</evidence>
<dbReference type="OrthoDB" id="407325at2759"/>
<evidence type="ECO:0000256" key="1">
    <source>
        <dbReference type="ARBA" id="ARBA00022603"/>
    </source>
</evidence>